<gene>
    <name evidence="2" type="ORF">IGS68_05830</name>
</gene>
<dbReference type="PRINTS" id="PR00080">
    <property type="entry name" value="SDRFAMILY"/>
</dbReference>
<reference evidence="2" key="1">
    <citation type="submission" date="2021-02" db="EMBL/GenBank/DDBJ databases">
        <title>Skermanella TT6 skin isolate.</title>
        <authorList>
            <person name="Lee K."/>
            <person name="Ganzorig M."/>
        </authorList>
    </citation>
    <scope>NUCLEOTIDE SEQUENCE</scope>
    <source>
        <strain evidence="2">TT6</strain>
    </source>
</reference>
<dbReference type="EMBL" id="CP067420">
    <property type="protein sequence ID" value="QQP90743.1"/>
    <property type="molecule type" value="Genomic_DNA"/>
</dbReference>
<evidence type="ECO:0000313" key="3">
    <source>
        <dbReference type="Proteomes" id="UP000595197"/>
    </source>
</evidence>
<dbReference type="Gene3D" id="3.40.50.720">
    <property type="entry name" value="NAD(P)-binding Rossmann-like Domain"/>
    <property type="match status" value="1"/>
</dbReference>
<dbReference type="InterPro" id="IPR036291">
    <property type="entry name" value="NAD(P)-bd_dom_sf"/>
</dbReference>
<dbReference type="Proteomes" id="UP000595197">
    <property type="component" value="Chromosome"/>
</dbReference>
<proteinExistence type="inferred from homology"/>
<protein>
    <submittedName>
        <fullName evidence="2">SDR family oxidoreductase</fullName>
    </submittedName>
</protein>
<dbReference type="Pfam" id="PF13561">
    <property type="entry name" value="adh_short_C2"/>
    <property type="match status" value="1"/>
</dbReference>
<evidence type="ECO:0000256" key="1">
    <source>
        <dbReference type="ARBA" id="ARBA00006484"/>
    </source>
</evidence>
<sequence>MPTKIQGKSIIVTGAGRGIGAEIARGLAADGAKLTVADLSEENAHAVAGSIREAGGTAVAVAVDVRDRSSVRAMIGETVRAHGRLDVIFNNAGVAQTKPFLDITEEDWRFVNDVNALGVLIGMQEAIRQMQAQARDGTGTGKGGGKIVNTASIAGKQGYEPLAHYSASKFAVVALTQAAARAFGKDGITANAICPGVVATDMWKVIDGGFREHGLTSRDNEAFETFAGIAVLGRPSAPQDLVGVARFLASSDSDFMTGQSLLVDGGMVFV</sequence>
<dbReference type="InterPro" id="IPR002347">
    <property type="entry name" value="SDR_fam"/>
</dbReference>
<name>A0ABX7B9C8_9PROT</name>
<dbReference type="PANTHER" id="PTHR42760">
    <property type="entry name" value="SHORT-CHAIN DEHYDROGENASES/REDUCTASES FAMILY MEMBER"/>
    <property type="match status" value="1"/>
</dbReference>
<accession>A0ABX7B9C8</accession>
<comment type="similarity">
    <text evidence="1">Belongs to the short-chain dehydrogenases/reductases (SDR) family.</text>
</comment>
<dbReference type="PANTHER" id="PTHR42760:SF121">
    <property type="entry name" value="3-OXOACYL-(ACYL-CARRIER-PROTEIN) REDUCTASE"/>
    <property type="match status" value="1"/>
</dbReference>
<dbReference type="PROSITE" id="PS00061">
    <property type="entry name" value="ADH_SHORT"/>
    <property type="match status" value="1"/>
</dbReference>
<dbReference type="PRINTS" id="PR00081">
    <property type="entry name" value="GDHRDH"/>
</dbReference>
<keyword evidence="3" id="KW-1185">Reference proteome</keyword>
<organism evidence="2 3">
    <name type="scientific">Skermanella cutis</name>
    <dbReference type="NCBI Taxonomy" id="2775420"/>
    <lineage>
        <taxon>Bacteria</taxon>
        <taxon>Pseudomonadati</taxon>
        <taxon>Pseudomonadota</taxon>
        <taxon>Alphaproteobacteria</taxon>
        <taxon>Rhodospirillales</taxon>
        <taxon>Azospirillaceae</taxon>
        <taxon>Skermanella</taxon>
    </lineage>
</organism>
<evidence type="ECO:0000313" key="2">
    <source>
        <dbReference type="EMBL" id="QQP90743.1"/>
    </source>
</evidence>
<dbReference type="InterPro" id="IPR020904">
    <property type="entry name" value="Sc_DH/Rdtase_CS"/>
</dbReference>
<dbReference type="RefSeq" id="WP_201078040.1">
    <property type="nucleotide sequence ID" value="NZ_CP067420.1"/>
</dbReference>
<dbReference type="SUPFAM" id="SSF51735">
    <property type="entry name" value="NAD(P)-binding Rossmann-fold domains"/>
    <property type="match status" value="1"/>
</dbReference>